<dbReference type="AlphaFoldDB" id="A0A2M9D6U5"/>
<proteinExistence type="predicted"/>
<feature type="transmembrane region" description="Helical" evidence="1">
    <location>
        <begin position="84"/>
        <end position="104"/>
    </location>
</feature>
<keyword evidence="1" id="KW-0472">Membrane</keyword>
<feature type="transmembrane region" description="Helical" evidence="1">
    <location>
        <begin position="158"/>
        <end position="177"/>
    </location>
</feature>
<gene>
    <name evidence="2" type="ORF">CLV85_0531</name>
</gene>
<keyword evidence="3" id="KW-1185">Reference proteome</keyword>
<keyword evidence="1" id="KW-1133">Transmembrane helix</keyword>
<dbReference type="EMBL" id="PGFH01000001">
    <property type="protein sequence ID" value="PJJ81358.1"/>
    <property type="molecule type" value="Genomic_DNA"/>
</dbReference>
<evidence type="ECO:0000256" key="1">
    <source>
        <dbReference type="SAM" id="Phobius"/>
    </source>
</evidence>
<keyword evidence="1" id="KW-0812">Transmembrane</keyword>
<accession>A0A2M9D6U5</accession>
<feature type="transmembrane region" description="Helical" evidence="1">
    <location>
        <begin position="116"/>
        <end position="138"/>
    </location>
</feature>
<evidence type="ECO:0000313" key="2">
    <source>
        <dbReference type="EMBL" id="PJJ81358.1"/>
    </source>
</evidence>
<organism evidence="2 3">
    <name type="scientific">Salinibacterium amurskyense</name>
    <dbReference type="NCBI Taxonomy" id="205941"/>
    <lineage>
        <taxon>Bacteria</taxon>
        <taxon>Bacillati</taxon>
        <taxon>Actinomycetota</taxon>
        <taxon>Actinomycetes</taxon>
        <taxon>Micrococcales</taxon>
        <taxon>Microbacteriaceae</taxon>
        <taxon>Salinibacterium</taxon>
    </lineage>
</organism>
<name>A0A2M9D6U5_9MICO</name>
<protein>
    <submittedName>
        <fullName evidence="2">Uncharacterized protein</fullName>
    </submittedName>
</protein>
<comment type="caution">
    <text evidence="2">The sequence shown here is derived from an EMBL/GenBank/DDBJ whole genome shotgun (WGS) entry which is preliminary data.</text>
</comment>
<evidence type="ECO:0000313" key="3">
    <source>
        <dbReference type="Proteomes" id="UP000231742"/>
    </source>
</evidence>
<reference evidence="2 3" key="1">
    <citation type="submission" date="2017-11" db="EMBL/GenBank/DDBJ databases">
        <title>Genomic Encyclopedia of Archaeal and Bacterial Type Strains, Phase II (KMG-II): From Individual Species to Whole Genera.</title>
        <authorList>
            <person name="Goeker M."/>
        </authorList>
    </citation>
    <scope>NUCLEOTIDE SEQUENCE [LARGE SCALE GENOMIC DNA]</scope>
    <source>
        <strain evidence="2 3">DSM 16400</strain>
    </source>
</reference>
<sequence length="382" mass="41212">MNNAGGNSALGQRIPVPAVRAETFGWAQKLWASSPAVWPKTPPKVAPLTLATHLLFALFLIAALVGATVYFLEYLATSATEMNRQLIVGVIAAELVIAVVAVTLARFNLAVGAARFFFLFFVVSAALAVLGTVLAIVFDQELAFAYSTIPQLANVPSLAVAAVFVALSIVVWVKITTQVSSFAHWRSNVLTAMRTVFPNGQRERHFAGEPVMIDENSGELERRLAVAERLTAPLLEQLIRMPGVSIVQGLEVPGSRTAHVGHAVVAGNQIAFIDSLLWAPGDYVLDAWGRVVRDGKIDEHINVTTAIAAQRLAADRPQLVTKSWAVVHRLADAPLTIASDPNNAVRLVIPEELLREVGDWLAPVGEQLDVFALQFAVNSRLK</sequence>
<feature type="transmembrane region" description="Helical" evidence="1">
    <location>
        <begin position="50"/>
        <end position="72"/>
    </location>
</feature>
<dbReference type="OrthoDB" id="5242140at2"/>
<dbReference type="Proteomes" id="UP000231742">
    <property type="component" value="Unassembled WGS sequence"/>
</dbReference>